<proteinExistence type="predicted"/>
<evidence type="ECO:0000313" key="3">
    <source>
        <dbReference type="Proteomes" id="UP000291981"/>
    </source>
</evidence>
<gene>
    <name evidence="2" type="ORF">EW142_15825</name>
</gene>
<sequence length="315" mass="36567">MKLQTSVPIFEANTPIDYKGQVILIGSCFAENIGEKFRYYQFQSLRNPFGILFQPLAIQNLLERSISEKEYSGDEVFYHQERWHCFEAHSSLSQNTKHELIAQLNLGLKETKDSLQSASHVVITLGTAWVYQHKEFNFPVANCHKIPQLEFDKRLLDVGTIANSLKRIVELVHTVSSKAKCILTVSPVRHLKDGFVENQRSKAYLIAAVHQVLHENHVSYFPSYEIMMDELRDYRYYERDMVHPNALAVDIIWNAFKTSWISKEAQSVMEEVEAIRKGLSHRPFNPDSEANKAFQKSVDAKISYIKERYPFMKFE</sequence>
<reference evidence="2 3" key="1">
    <citation type="submission" date="2019-02" db="EMBL/GenBank/DDBJ databases">
        <title>Draft genome sequence of Muricauda sp. 176CP4-71.</title>
        <authorList>
            <person name="Park J.-S."/>
        </authorList>
    </citation>
    <scope>NUCLEOTIDE SEQUENCE [LARGE SCALE GENOMIC DNA]</scope>
    <source>
        <strain evidence="2 3">176CP4-71</strain>
    </source>
</reference>
<dbReference type="AlphaFoldDB" id="A0A4Q8QEC7"/>
<dbReference type="OrthoDB" id="9807687at2"/>
<dbReference type="GO" id="GO:0016788">
    <property type="term" value="F:hydrolase activity, acting on ester bonds"/>
    <property type="evidence" value="ECO:0007669"/>
    <property type="project" value="UniProtKB-ARBA"/>
</dbReference>
<feature type="domain" description="GSCFA" evidence="1">
    <location>
        <begin position="22"/>
        <end position="256"/>
    </location>
</feature>
<comment type="caution">
    <text evidence="2">The sequence shown here is derived from an EMBL/GenBank/DDBJ whole genome shotgun (WGS) entry which is preliminary data.</text>
</comment>
<accession>A0A4Q8QEC7</accession>
<evidence type="ECO:0000259" key="1">
    <source>
        <dbReference type="Pfam" id="PF08885"/>
    </source>
</evidence>
<dbReference type="SUPFAM" id="SSF52266">
    <property type="entry name" value="SGNH hydrolase"/>
    <property type="match status" value="1"/>
</dbReference>
<protein>
    <submittedName>
        <fullName evidence="2">GSCFA domain-containing protein</fullName>
    </submittedName>
</protein>
<dbReference type="RefSeq" id="WP_130615538.1">
    <property type="nucleotide sequence ID" value="NZ_SGIU01000002.1"/>
</dbReference>
<dbReference type="Proteomes" id="UP000291981">
    <property type="component" value="Unassembled WGS sequence"/>
</dbReference>
<name>A0A4Q8QEC7_9FLAO</name>
<keyword evidence="3" id="KW-1185">Reference proteome</keyword>
<evidence type="ECO:0000313" key="2">
    <source>
        <dbReference type="EMBL" id="TAI48114.1"/>
    </source>
</evidence>
<dbReference type="Gene3D" id="3.40.50.1110">
    <property type="entry name" value="SGNH hydrolase"/>
    <property type="match status" value="1"/>
</dbReference>
<dbReference type="InterPro" id="IPR036514">
    <property type="entry name" value="SGNH_hydro_sf"/>
</dbReference>
<organism evidence="2 3">
    <name type="scientific">Flagellimonas allohymeniacidonis</name>
    <dbReference type="NCBI Taxonomy" id="2517819"/>
    <lineage>
        <taxon>Bacteria</taxon>
        <taxon>Pseudomonadati</taxon>
        <taxon>Bacteroidota</taxon>
        <taxon>Flavobacteriia</taxon>
        <taxon>Flavobacteriales</taxon>
        <taxon>Flavobacteriaceae</taxon>
        <taxon>Flagellimonas</taxon>
    </lineage>
</organism>
<dbReference type="InterPro" id="IPR014982">
    <property type="entry name" value="GSCFA"/>
</dbReference>
<dbReference type="Pfam" id="PF08885">
    <property type="entry name" value="GSCFA"/>
    <property type="match status" value="1"/>
</dbReference>
<dbReference type="EMBL" id="SGIU01000002">
    <property type="protein sequence ID" value="TAI48114.1"/>
    <property type="molecule type" value="Genomic_DNA"/>
</dbReference>